<feature type="region of interest" description="Disordered" evidence="7">
    <location>
        <begin position="1"/>
        <end position="50"/>
    </location>
</feature>
<feature type="compositionally biased region" description="Low complexity" evidence="7">
    <location>
        <begin position="16"/>
        <end position="30"/>
    </location>
</feature>
<dbReference type="PANTHER" id="PTHR30576:SF0">
    <property type="entry name" value="UNDECAPRENYL-PHOSPHATE N-ACETYLGALACTOSAMINYL 1-PHOSPHATE TRANSFERASE-RELATED"/>
    <property type="match status" value="1"/>
</dbReference>
<dbReference type="EMBL" id="SUMB01000003">
    <property type="protein sequence ID" value="TJZ55944.1"/>
    <property type="molecule type" value="Genomic_DNA"/>
</dbReference>
<dbReference type="AlphaFoldDB" id="A0A4U0NZW9"/>
<reference evidence="10 11" key="1">
    <citation type="submission" date="2019-04" db="EMBL/GenBank/DDBJ databases">
        <title>Streptomyces piniterrae sp. nov., a heliquinomycin-producing actinomycete isolated from rhizosphere soil of Pinus yunnanensis.</title>
        <authorList>
            <person name="Zhuang X."/>
            <person name="Zhao J."/>
        </authorList>
    </citation>
    <scope>NUCLEOTIDE SEQUENCE [LARGE SCALE GENOMIC DNA]</scope>
    <source>
        <strain evidence="11">jys28</strain>
    </source>
</reference>
<dbReference type="GO" id="GO:0016780">
    <property type="term" value="F:phosphotransferase activity, for other substituted phosphate groups"/>
    <property type="evidence" value="ECO:0007669"/>
    <property type="project" value="TreeGrafter"/>
</dbReference>
<feature type="transmembrane region" description="Helical" evidence="8">
    <location>
        <begin position="315"/>
        <end position="339"/>
    </location>
</feature>
<evidence type="ECO:0000256" key="8">
    <source>
        <dbReference type="SAM" id="Phobius"/>
    </source>
</evidence>
<comment type="similarity">
    <text evidence="2">Belongs to the bacterial sugar transferase family.</text>
</comment>
<sequence>MTTESADAPHSARFLPRPAAAPTAAVAVYPPRRPGRDTPSPPGPSRARRHRTTGPLVAVDCLAATGAALLVHDLAQLPALLGPMVLCLLVLNRRAGLYRPGLAPTALGDLPALLGRAAVCWCAAAAALAACRPGRSLELAALVCAPAVHAVLACGGRAAVYRVRRGAARRRPRSALVIGVDPAARQLAAALHAHPEYGLRPVGLVVPAAVVPGASDGSPDAGPPLPRLSSAQDVIRAVIQNTVRDAVFTRPPEADPQTTALLRRFVGQGATIWLAGAAAGYGGRPAGPGGEHLWGFACRRLDTAPPRHGGRGKRAVDVVVAAFALLAATPVLLGCALAVRLSDGPGVIFRQERIGRHGRTFMLLKFRTLRPRDEHESATRWSVADDRRMSPVGRLLRRTSLDELPQLWNVLRGDMSLVGPRPERPYFVEQFTQSYPDYDARHRMPAGITGLAQVHGLRGDTSIEDRARFDNLYIDGWSLWQDALIMLRTAASLFRMEGR</sequence>
<name>A0A4U0NZW9_9ACTN</name>
<dbReference type="Proteomes" id="UP000308697">
    <property type="component" value="Unassembled WGS sequence"/>
</dbReference>
<evidence type="ECO:0000256" key="3">
    <source>
        <dbReference type="ARBA" id="ARBA00022679"/>
    </source>
</evidence>
<evidence type="ECO:0000256" key="1">
    <source>
        <dbReference type="ARBA" id="ARBA00004141"/>
    </source>
</evidence>
<keyword evidence="11" id="KW-1185">Reference proteome</keyword>
<protein>
    <submittedName>
        <fullName evidence="10">Exopolysaccharide biosynthesis polyprenyl glycosylphosphotransferase</fullName>
    </submittedName>
</protein>
<evidence type="ECO:0000256" key="4">
    <source>
        <dbReference type="ARBA" id="ARBA00022692"/>
    </source>
</evidence>
<dbReference type="PANTHER" id="PTHR30576">
    <property type="entry name" value="COLANIC BIOSYNTHESIS UDP-GLUCOSE LIPID CARRIER TRANSFERASE"/>
    <property type="match status" value="1"/>
</dbReference>
<evidence type="ECO:0000256" key="7">
    <source>
        <dbReference type="SAM" id="MobiDB-lite"/>
    </source>
</evidence>
<comment type="subcellular location">
    <subcellularLocation>
        <location evidence="1">Membrane</location>
        <topology evidence="1">Multi-pass membrane protein</topology>
    </subcellularLocation>
</comment>
<evidence type="ECO:0000313" key="11">
    <source>
        <dbReference type="Proteomes" id="UP000308697"/>
    </source>
</evidence>
<keyword evidence="4 8" id="KW-0812">Transmembrane</keyword>
<feature type="transmembrane region" description="Helical" evidence="8">
    <location>
        <begin position="139"/>
        <end position="160"/>
    </location>
</feature>
<dbReference type="Pfam" id="PF02397">
    <property type="entry name" value="Bac_transf"/>
    <property type="match status" value="1"/>
</dbReference>
<feature type="transmembrane region" description="Helical" evidence="8">
    <location>
        <begin position="107"/>
        <end position="127"/>
    </location>
</feature>
<dbReference type="RefSeq" id="WP_136739751.1">
    <property type="nucleotide sequence ID" value="NZ_SUMB01000003.1"/>
</dbReference>
<dbReference type="InterPro" id="IPR017475">
    <property type="entry name" value="EPS_sugar_tfrase"/>
</dbReference>
<evidence type="ECO:0000256" key="2">
    <source>
        <dbReference type="ARBA" id="ARBA00006464"/>
    </source>
</evidence>
<accession>A0A4U0NZW9</accession>
<evidence type="ECO:0000259" key="9">
    <source>
        <dbReference type="Pfam" id="PF02397"/>
    </source>
</evidence>
<organism evidence="10 11">
    <name type="scientific">Streptomyces piniterrae</name>
    <dbReference type="NCBI Taxonomy" id="2571125"/>
    <lineage>
        <taxon>Bacteria</taxon>
        <taxon>Bacillati</taxon>
        <taxon>Actinomycetota</taxon>
        <taxon>Actinomycetes</taxon>
        <taxon>Kitasatosporales</taxon>
        <taxon>Streptomycetaceae</taxon>
        <taxon>Streptomyces</taxon>
    </lineage>
</organism>
<dbReference type="InterPro" id="IPR003362">
    <property type="entry name" value="Bact_transf"/>
</dbReference>
<feature type="transmembrane region" description="Helical" evidence="8">
    <location>
        <begin position="77"/>
        <end position="95"/>
    </location>
</feature>
<evidence type="ECO:0000256" key="5">
    <source>
        <dbReference type="ARBA" id="ARBA00022989"/>
    </source>
</evidence>
<keyword evidence="6 8" id="KW-0472">Membrane</keyword>
<keyword evidence="3 10" id="KW-0808">Transferase</keyword>
<keyword evidence="5 8" id="KW-1133">Transmembrane helix</keyword>
<evidence type="ECO:0000313" key="10">
    <source>
        <dbReference type="EMBL" id="TJZ55944.1"/>
    </source>
</evidence>
<dbReference type="NCBIfam" id="TIGR03025">
    <property type="entry name" value="EPS_sugtrans"/>
    <property type="match status" value="1"/>
</dbReference>
<feature type="domain" description="Bacterial sugar transferase" evidence="9">
    <location>
        <begin position="313"/>
        <end position="494"/>
    </location>
</feature>
<gene>
    <name evidence="10" type="ORF">FCH28_11755</name>
</gene>
<evidence type="ECO:0000256" key="6">
    <source>
        <dbReference type="ARBA" id="ARBA00023136"/>
    </source>
</evidence>
<dbReference type="GO" id="GO:0016020">
    <property type="term" value="C:membrane"/>
    <property type="evidence" value="ECO:0007669"/>
    <property type="project" value="UniProtKB-SubCell"/>
</dbReference>
<comment type="caution">
    <text evidence="10">The sequence shown here is derived from an EMBL/GenBank/DDBJ whole genome shotgun (WGS) entry which is preliminary data.</text>
</comment>
<proteinExistence type="inferred from homology"/>
<dbReference type="OrthoDB" id="9808602at2"/>